<dbReference type="OrthoDB" id="3231855at2759"/>
<dbReference type="InterPro" id="IPR026302">
    <property type="entry name" value="NEDD4-bd_p2"/>
</dbReference>
<dbReference type="PANTHER" id="PTHR13308:SF23">
    <property type="entry name" value="NEDD4-BINDING PROTEIN 2-LIKE 2"/>
    <property type="match status" value="1"/>
</dbReference>
<accession>A0A672JEK0</accession>
<evidence type="ECO:0000313" key="3">
    <source>
        <dbReference type="Proteomes" id="UP000472267"/>
    </source>
</evidence>
<dbReference type="Proteomes" id="UP000472267">
    <property type="component" value="Chromosome 14"/>
</dbReference>
<dbReference type="PANTHER" id="PTHR13308">
    <property type="entry name" value="NEDD4-BINDING PROTEIN 2-LIKE 1"/>
    <property type="match status" value="1"/>
</dbReference>
<dbReference type="AlphaFoldDB" id="A0A672JEK0"/>
<dbReference type="GO" id="GO:0003714">
    <property type="term" value="F:transcription corepressor activity"/>
    <property type="evidence" value="ECO:0007669"/>
    <property type="project" value="TreeGrafter"/>
</dbReference>
<protein>
    <submittedName>
        <fullName evidence="2">NEDD4-binding protein 2-like 2</fullName>
    </submittedName>
</protein>
<reference evidence="2" key="1">
    <citation type="submission" date="2019-06" db="EMBL/GenBank/DDBJ databases">
        <authorList>
            <consortium name="Wellcome Sanger Institute Data Sharing"/>
        </authorList>
    </citation>
    <scope>NUCLEOTIDE SEQUENCE [LARGE SCALE GENOMIC DNA]</scope>
</reference>
<name>A0A672JEK0_SALFA</name>
<keyword evidence="3" id="KW-1185">Reference proteome</keyword>
<dbReference type="OMA" id="PSWPHWY"/>
<sequence length="464" mass="52821">MSQPESSLTPDPTKNEPNAQCQSSESSSSDGSERERVLKEVGLTSTAFIGPAFPPQTDAVKSDIEDSLSEFYKELKEIEPPDSAETGQDDPPLKTPPSPDAQDGLEENDVDTRRFDEADGFQKRVGRKHTWSHWYQNEPYYPRRPRPEFNSAPPETGPPDYRFPRPPFPHHPPSPASLHPQHPPAPVDPSFGHPRLTSHPPHEPYFPPPDGSRHPSCDFHRDSSGHRYEQRLGSDSHSDPAAVSWSRQGTEHERSEHFQRFDSLDDVWERRHHSPTRDRYHDPSAHPDLVLILMRGLPGSGKSTRARELLSTGPSGVILSTDDYFADDDGYHFEPGLLGAAHEWNQRRAKHALFDGCSPVIIDNTNLQAWEMKPYVQMALERGYTVDFCEPETSWKFDACELERRNKHGVPQEKILQMLERFSSPVSVDAVLNSEEPSHVQQRRRADRDRRPPRTRARTGNQHY</sequence>
<feature type="compositionally biased region" description="Polar residues" evidence="1">
    <location>
        <begin position="1"/>
        <end position="22"/>
    </location>
</feature>
<gene>
    <name evidence="2" type="primary">n4bp2l2</name>
</gene>
<feature type="compositionally biased region" description="Basic and acidic residues" evidence="1">
    <location>
        <begin position="211"/>
        <end position="238"/>
    </location>
</feature>
<feature type="compositionally biased region" description="Basic and acidic residues" evidence="1">
    <location>
        <begin position="249"/>
        <end position="258"/>
    </location>
</feature>
<dbReference type="GO" id="GO:0000122">
    <property type="term" value="P:negative regulation of transcription by RNA polymerase II"/>
    <property type="evidence" value="ECO:0007669"/>
    <property type="project" value="TreeGrafter"/>
</dbReference>
<dbReference type="Gene3D" id="3.40.50.300">
    <property type="entry name" value="P-loop containing nucleotide triphosphate hydrolases"/>
    <property type="match status" value="1"/>
</dbReference>
<dbReference type="Pfam" id="PF13671">
    <property type="entry name" value="AAA_33"/>
    <property type="match status" value="1"/>
</dbReference>
<dbReference type="GO" id="GO:0005634">
    <property type="term" value="C:nucleus"/>
    <property type="evidence" value="ECO:0007669"/>
    <property type="project" value="TreeGrafter"/>
</dbReference>
<dbReference type="Ensembl" id="ENSSFAT00005053157.1">
    <property type="protein sequence ID" value="ENSSFAP00005051510.1"/>
    <property type="gene ID" value="ENSSFAG00005024750.1"/>
</dbReference>
<dbReference type="SUPFAM" id="SSF52540">
    <property type="entry name" value="P-loop containing nucleoside triphosphate hydrolases"/>
    <property type="match status" value="1"/>
</dbReference>
<feature type="compositionally biased region" description="Basic and acidic residues" evidence="1">
    <location>
        <begin position="110"/>
        <end position="122"/>
    </location>
</feature>
<feature type="region of interest" description="Disordered" evidence="1">
    <location>
        <begin position="1"/>
        <end position="258"/>
    </location>
</feature>
<dbReference type="InterPro" id="IPR027417">
    <property type="entry name" value="P-loop_NTPase"/>
</dbReference>
<feature type="region of interest" description="Disordered" evidence="1">
    <location>
        <begin position="434"/>
        <end position="464"/>
    </location>
</feature>
<dbReference type="InParanoid" id="A0A672JEK0"/>
<reference evidence="2" key="2">
    <citation type="submission" date="2025-08" db="UniProtKB">
        <authorList>
            <consortium name="Ensembl"/>
        </authorList>
    </citation>
    <scope>IDENTIFICATION</scope>
</reference>
<dbReference type="FunCoup" id="A0A672JEK0">
    <property type="interactions" value="33"/>
</dbReference>
<evidence type="ECO:0000313" key="2">
    <source>
        <dbReference type="Ensembl" id="ENSSFAP00005051510.1"/>
    </source>
</evidence>
<organism evidence="2 3">
    <name type="scientific">Salarias fasciatus</name>
    <name type="common">Jewelled blenny</name>
    <name type="synonym">Blennius fasciatus</name>
    <dbReference type="NCBI Taxonomy" id="181472"/>
    <lineage>
        <taxon>Eukaryota</taxon>
        <taxon>Metazoa</taxon>
        <taxon>Chordata</taxon>
        <taxon>Craniata</taxon>
        <taxon>Vertebrata</taxon>
        <taxon>Euteleostomi</taxon>
        <taxon>Actinopterygii</taxon>
        <taxon>Neopterygii</taxon>
        <taxon>Teleostei</taxon>
        <taxon>Neoteleostei</taxon>
        <taxon>Acanthomorphata</taxon>
        <taxon>Ovalentaria</taxon>
        <taxon>Blenniimorphae</taxon>
        <taxon>Blenniiformes</taxon>
        <taxon>Blennioidei</taxon>
        <taxon>Blenniidae</taxon>
        <taxon>Salariinae</taxon>
        <taxon>Salarias</taxon>
    </lineage>
</organism>
<reference evidence="2" key="3">
    <citation type="submission" date="2025-09" db="UniProtKB">
        <authorList>
            <consortium name="Ensembl"/>
        </authorList>
    </citation>
    <scope>IDENTIFICATION</scope>
</reference>
<feature type="compositionally biased region" description="Pro residues" evidence="1">
    <location>
        <begin position="164"/>
        <end position="187"/>
    </location>
</feature>
<evidence type="ECO:0000256" key="1">
    <source>
        <dbReference type="SAM" id="MobiDB-lite"/>
    </source>
</evidence>
<proteinExistence type="predicted"/>